<dbReference type="InterPro" id="IPR011831">
    <property type="entry name" value="ADP-Glc_PPase"/>
</dbReference>
<keyword evidence="7" id="KW-0119">Carbohydrate metabolism</keyword>
<dbReference type="PROSITE" id="PS00810">
    <property type="entry name" value="ADP_GLC_PYROPHOSPH_3"/>
    <property type="match status" value="1"/>
</dbReference>
<dbReference type="SUPFAM" id="SSF51161">
    <property type="entry name" value="Trimeric LpxA-like enzymes"/>
    <property type="match status" value="1"/>
</dbReference>
<evidence type="ECO:0000256" key="8">
    <source>
        <dbReference type="NCBIfam" id="TIGR02091"/>
    </source>
</evidence>
<evidence type="ECO:0000256" key="5">
    <source>
        <dbReference type="ARBA" id="ARBA00022741"/>
    </source>
</evidence>
<keyword evidence="6" id="KW-0067">ATP-binding</keyword>
<keyword evidence="11" id="KW-1185">Reference proteome</keyword>
<dbReference type="GO" id="GO:0005978">
    <property type="term" value="P:glycogen biosynthetic process"/>
    <property type="evidence" value="ECO:0007669"/>
    <property type="project" value="UniProtKB-UniRule"/>
</dbReference>
<dbReference type="CDD" id="cd02508">
    <property type="entry name" value="ADP_Glucose_PP"/>
    <property type="match status" value="1"/>
</dbReference>
<evidence type="ECO:0000259" key="9">
    <source>
        <dbReference type="Pfam" id="PF00483"/>
    </source>
</evidence>
<evidence type="ECO:0000256" key="1">
    <source>
        <dbReference type="ARBA" id="ARBA00010443"/>
    </source>
</evidence>
<comment type="caution">
    <text evidence="10">The sequence shown here is derived from an EMBL/GenBank/DDBJ whole genome shotgun (WGS) entry which is preliminary data.</text>
</comment>
<organism evidence="10 11">
    <name type="scientific">Prosthecobacter fusiformis</name>
    <dbReference type="NCBI Taxonomy" id="48464"/>
    <lineage>
        <taxon>Bacteria</taxon>
        <taxon>Pseudomonadati</taxon>
        <taxon>Verrucomicrobiota</taxon>
        <taxon>Verrucomicrobiia</taxon>
        <taxon>Verrucomicrobiales</taxon>
        <taxon>Verrucomicrobiaceae</taxon>
        <taxon>Prosthecobacter</taxon>
    </lineage>
</organism>
<dbReference type="InterPro" id="IPR005835">
    <property type="entry name" value="NTP_transferase_dom"/>
</dbReference>
<dbReference type="SUPFAM" id="SSF53448">
    <property type="entry name" value="Nucleotide-diphospho-sugar transferases"/>
    <property type="match status" value="1"/>
</dbReference>
<evidence type="ECO:0000313" key="11">
    <source>
        <dbReference type="Proteomes" id="UP000295662"/>
    </source>
</evidence>
<sequence length="432" mass="48090">MPTRIETDALLRRSTLAIVMGGGAGTRLFPLTKDRAKPAVPLAGKYRIVDIPISNCINSGVRQVYVLTQYNSASLNRHIARTYQFDDFTRGFIEVLAAQQTPQGERWYQGTADAVRQNLRYFLEGDHEYFLILSGDQLYRMDFRKVMDQHLMTGAELTIATLPVNATDATSFGIMKADATGRIHEFVEKPKDPALLDGLRMPDETLKELGLPVSEPRYQASMGIYVFNRKALIESLDNDCMDFGKHIIPAALKKYKVHSFNFQGYWEDIGTIRSFFQANLDLCKLVPQYDFFDSSAPIFTHARFLPATKINGAVIREALISDGCIITDAHVETAVIGIRSIIETGTTIRDTVIMGADYYAGAAGTDLTRPAPGIGRNCRIEKVILDKNVHVGDNVVITPEGKPENMDSDLFYIRDGIVVIPKDTVIPAGTWI</sequence>
<keyword evidence="3 10" id="KW-0808">Transferase</keyword>
<dbReference type="CDD" id="cd04651">
    <property type="entry name" value="LbH_G1P_AT_C"/>
    <property type="match status" value="1"/>
</dbReference>
<dbReference type="OrthoDB" id="9801810at2"/>
<dbReference type="Gene3D" id="2.160.10.10">
    <property type="entry name" value="Hexapeptide repeat proteins"/>
    <property type="match status" value="1"/>
</dbReference>
<feature type="domain" description="Nucleotidyl transferase" evidence="9">
    <location>
        <begin position="17"/>
        <end position="283"/>
    </location>
</feature>
<evidence type="ECO:0000256" key="7">
    <source>
        <dbReference type="ARBA" id="ARBA00023277"/>
    </source>
</evidence>
<reference evidence="10 11" key="1">
    <citation type="submission" date="2019-03" db="EMBL/GenBank/DDBJ databases">
        <title>Genomic Encyclopedia of Archaeal and Bacterial Type Strains, Phase II (KMG-II): from individual species to whole genera.</title>
        <authorList>
            <person name="Goeker M."/>
        </authorList>
    </citation>
    <scope>NUCLEOTIDE SEQUENCE [LARGE SCALE GENOMIC DNA]</scope>
    <source>
        <strain evidence="10 11">ATCC 25309</strain>
    </source>
</reference>
<dbReference type="PROSITE" id="PS00808">
    <property type="entry name" value="ADP_GLC_PYROPHOSPH_1"/>
    <property type="match status" value="1"/>
</dbReference>
<evidence type="ECO:0000256" key="4">
    <source>
        <dbReference type="ARBA" id="ARBA00022695"/>
    </source>
</evidence>
<proteinExistence type="inferred from homology"/>
<evidence type="ECO:0000256" key="3">
    <source>
        <dbReference type="ARBA" id="ARBA00022679"/>
    </source>
</evidence>
<dbReference type="PANTHER" id="PTHR43523">
    <property type="entry name" value="GLUCOSE-1-PHOSPHATE ADENYLYLTRANSFERASE-RELATED"/>
    <property type="match status" value="1"/>
</dbReference>
<dbReference type="Proteomes" id="UP000295662">
    <property type="component" value="Unassembled WGS sequence"/>
</dbReference>
<dbReference type="PANTHER" id="PTHR43523:SF12">
    <property type="entry name" value="GLUCOSE-1-PHOSPHATE ADENYLYLTRANSFERASE LARGE SUBUNIT 1, CHLOROPLASTIC-RELATED"/>
    <property type="match status" value="1"/>
</dbReference>
<dbReference type="RefSeq" id="WP_133797396.1">
    <property type="nucleotide sequence ID" value="NZ_SOCA01000014.1"/>
</dbReference>
<dbReference type="AlphaFoldDB" id="A0A4R7RIP5"/>
<keyword evidence="4 10" id="KW-0548">Nucleotidyltransferase</keyword>
<keyword evidence="2" id="KW-0321">Glycogen metabolism</keyword>
<gene>
    <name evidence="10" type="ORF">EI77_04426</name>
</gene>
<dbReference type="Pfam" id="PF25247">
    <property type="entry name" value="LbH_GLGC"/>
    <property type="match status" value="1"/>
</dbReference>
<dbReference type="PROSITE" id="PS00809">
    <property type="entry name" value="ADP_GLC_PYROPHOSPH_2"/>
    <property type="match status" value="1"/>
</dbReference>
<dbReference type="NCBIfam" id="NF002772">
    <property type="entry name" value="PRK02862.1"/>
    <property type="match status" value="1"/>
</dbReference>
<dbReference type="GO" id="GO:0008878">
    <property type="term" value="F:glucose-1-phosphate adenylyltransferase activity"/>
    <property type="evidence" value="ECO:0007669"/>
    <property type="project" value="UniProtKB-UniRule"/>
</dbReference>
<dbReference type="Gene3D" id="3.90.550.10">
    <property type="entry name" value="Spore Coat Polysaccharide Biosynthesis Protein SpsA, Chain A"/>
    <property type="match status" value="1"/>
</dbReference>
<name>A0A4R7RIP5_9BACT</name>
<dbReference type="GO" id="GO:0005524">
    <property type="term" value="F:ATP binding"/>
    <property type="evidence" value="ECO:0007669"/>
    <property type="project" value="UniProtKB-KW"/>
</dbReference>
<evidence type="ECO:0000313" key="10">
    <source>
        <dbReference type="EMBL" id="TDU63217.1"/>
    </source>
</evidence>
<comment type="similarity">
    <text evidence="1">Belongs to the bacterial/plant glucose-1-phosphate adenylyltransferase family.</text>
</comment>
<dbReference type="NCBIfam" id="TIGR02091">
    <property type="entry name" value="glgC"/>
    <property type="match status" value="1"/>
</dbReference>
<protein>
    <recommendedName>
        <fullName evidence="8">Glucose-1-phosphate adenylyltransferase</fullName>
        <ecNumber evidence="8">2.7.7.27</ecNumber>
    </recommendedName>
</protein>
<dbReference type="InterPro" id="IPR029044">
    <property type="entry name" value="Nucleotide-diphossugar_trans"/>
</dbReference>
<accession>A0A4R7RIP5</accession>
<evidence type="ECO:0000256" key="6">
    <source>
        <dbReference type="ARBA" id="ARBA00022840"/>
    </source>
</evidence>
<dbReference type="Pfam" id="PF00483">
    <property type="entry name" value="NTP_transferase"/>
    <property type="match status" value="1"/>
</dbReference>
<evidence type="ECO:0000256" key="2">
    <source>
        <dbReference type="ARBA" id="ARBA00022600"/>
    </source>
</evidence>
<keyword evidence="5" id="KW-0547">Nucleotide-binding</keyword>
<dbReference type="EMBL" id="SOCA01000014">
    <property type="protein sequence ID" value="TDU63217.1"/>
    <property type="molecule type" value="Genomic_DNA"/>
</dbReference>
<dbReference type="InterPro" id="IPR005836">
    <property type="entry name" value="ADP_Glu_pyroP_CS"/>
</dbReference>
<dbReference type="InterPro" id="IPR011004">
    <property type="entry name" value="Trimer_LpxA-like_sf"/>
</dbReference>
<dbReference type="EC" id="2.7.7.27" evidence="8"/>